<evidence type="ECO:0000313" key="4">
    <source>
        <dbReference type="Proteomes" id="UP000002173"/>
    </source>
</evidence>
<comment type="caution">
    <text evidence="3">The sequence shown here is derived from an EMBL/GenBank/DDBJ whole genome shotgun (WGS) entry which is preliminary data.</text>
</comment>
<dbReference type="EMBL" id="AAXT01000005">
    <property type="protein sequence ID" value="EDO05252.1"/>
    <property type="molecule type" value="Genomic_DNA"/>
</dbReference>
<evidence type="ECO:0000256" key="1">
    <source>
        <dbReference type="SAM" id="MobiDB-lite"/>
    </source>
</evidence>
<feature type="compositionally biased region" description="Basic and acidic residues" evidence="1">
    <location>
        <begin position="225"/>
        <end position="248"/>
    </location>
</feature>
<dbReference type="eggNOG" id="ENOG502TN6J">
    <property type="taxonomic scope" value="Eukaryota"/>
</dbReference>
<dbReference type="AlphaFoldDB" id="A7AW24"/>
<dbReference type="GeneID" id="5477036"/>
<protein>
    <submittedName>
        <fullName evidence="3">Uncharacterized protein</fullName>
    </submittedName>
</protein>
<proteinExistence type="predicted"/>
<reference evidence="4" key="3">
    <citation type="journal article" date="2021" name="Int. J. Parasitol.">
        <title>Comparative analysis of gene expression between Babesia bovis blood stages and kinetes allowed by improved genome annotation.</title>
        <authorList>
            <person name="Ueti M.W."/>
            <person name="Johnson W.C."/>
            <person name="Kappmeyer L.S."/>
            <person name="Herndon D.R."/>
            <person name="Mousel M.R."/>
            <person name="Reif K.E."/>
            <person name="Taus N.S."/>
            <person name="Ifeonu O.O."/>
            <person name="Silva J.C."/>
            <person name="Suarez C.E."/>
            <person name="Brayton K.A."/>
        </authorList>
    </citation>
    <scope>NUCLEOTIDE SEQUENCE [LARGE SCALE GENOMIC DNA]</scope>
</reference>
<dbReference type="Proteomes" id="UP000002173">
    <property type="component" value="Unassembled WGS sequence"/>
</dbReference>
<dbReference type="VEuPathDB" id="PiroplasmaDB:BBOV_I001680"/>
<feature type="chain" id="PRO_5002704432" evidence="2">
    <location>
        <begin position="24"/>
        <end position="265"/>
    </location>
</feature>
<dbReference type="KEGG" id="bbo:BBOV_I001680"/>
<name>A7AW24_BABBO</name>
<evidence type="ECO:0000313" key="3">
    <source>
        <dbReference type="EMBL" id="EDO05252.1"/>
    </source>
</evidence>
<feature type="region of interest" description="Disordered" evidence="1">
    <location>
        <begin position="221"/>
        <end position="265"/>
    </location>
</feature>
<dbReference type="InParanoid" id="A7AW24"/>
<reference evidence="4" key="2">
    <citation type="journal article" date="2020" name="Data Brief">
        <title>Transcriptome dataset of Babesia bovis life stages within vertebrate and invertebrate hosts.</title>
        <authorList>
            <person name="Ueti M.W."/>
            <person name="Johnson W.C."/>
            <person name="Kappmeyer L.S."/>
            <person name="Herndon D.R."/>
            <person name="Mousel M.R."/>
            <person name="Reif K.E."/>
            <person name="Taus N.S."/>
            <person name="Ifeonu O.O."/>
            <person name="Silva J.C."/>
            <person name="Suarez C.E."/>
            <person name="Brayton K.A."/>
        </authorList>
    </citation>
    <scope>NUCLEOTIDE SEQUENCE [LARGE SCALE GENOMIC DNA]</scope>
</reference>
<accession>A7AW24</accession>
<keyword evidence="2" id="KW-0732">Signal</keyword>
<evidence type="ECO:0000256" key="2">
    <source>
        <dbReference type="SAM" id="SignalP"/>
    </source>
</evidence>
<sequence length="265" mass="29634">MKLNRAVLAGLLAAAPLSGVALARTHVNHHSTLAPTMTKAEADEMDAALRASAFTELSEDAIESVVSEMLSLLEKQGLNYENPEHINSFISFMQTMQRGDGKSTGAKFLDELKKMATKAWHETKGTMKEMLISYVKNLLKAGLKHALPHIEKLNEKAMLALPMNLRVALSPVYFNMWLKLFEKAKLRIPADYKIENFVCKNIDKEQCDEIISKVQGTWNNLSEKPAPKAEEHSEKSTKAIEDKPEAASRKAPKVTSLDDDFDFEF</sequence>
<gene>
    <name evidence="3" type="ORF">BBOV_I001680</name>
</gene>
<dbReference type="RefSeq" id="XP_001608820.1">
    <property type="nucleotide sequence ID" value="XM_001608770.1"/>
</dbReference>
<keyword evidence="4" id="KW-1185">Reference proteome</keyword>
<feature type="signal peptide" evidence="2">
    <location>
        <begin position="1"/>
        <end position="23"/>
    </location>
</feature>
<organism evidence="3 4">
    <name type="scientific">Babesia bovis</name>
    <dbReference type="NCBI Taxonomy" id="5865"/>
    <lineage>
        <taxon>Eukaryota</taxon>
        <taxon>Sar</taxon>
        <taxon>Alveolata</taxon>
        <taxon>Apicomplexa</taxon>
        <taxon>Aconoidasida</taxon>
        <taxon>Piroplasmida</taxon>
        <taxon>Babesiidae</taxon>
        <taxon>Babesia</taxon>
    </lineage>
</organism>
<reference evidence="3 4" key="1">
    <citation type="journal article" date="2007" name="PLoS Pathog.">
        <title>Genome sequence of Babesia bovis and comparative analysis of apicomplexan hemoprotozoa.</title>
        <authorList>
            <person name="Brayton K.A."/>
            <person name="Lau A.O.T."/>
            <person name="Herndon D.R."/>
            <person name="Hannick L."/>
            <person name="Kappmeyer L.S."/>
            <person name="Berens S.J."/>
            <person name="Bidwell S.L."/>
            <person name="Brown W.C."/>
            <person name="Crabtree J."/>
            <person name="Fadrosh D."/>
            <person name="Feldblum T."/>
            <person name="Forberger H.A."/>
            <person name="Haas B.J."/>
            <person name="Howell J.M."/>
            <person name="Khouri H."/>
            <person name="Koo H."/>
            <person name="Mann D.J."/>
            <person name="Norimine J."/>
            <person name="Paulsen I.T."/>
            <person name="Radune D."/>
            <person name="Ren Q."/>
            <person name="Smith R.K. Jr."/>
            <person name="Suarez C.E."/>
            <person name="White O."/>
            <person name="Wortman J.R."/>
            <person name="Knowles D.P. Jr."/>
            <person name="McElwain T.F."/>
            <person name="Nene V.M."/>
        </authorList>
    </citation>
    <scope>NUCLEOTIDE SEQUENCE [LARGE SCALE GENOMIC DNA]</scope>
    <source>
        <strain evidence="3">T2Bo</strain>
    </source>
</reference>